<comment type="similarity">
    <text evidence="1">Belongs to the bacterial ribosomal protein bL28 family.</text>
</comment>
<dbReference type="GeneID" id="30985697"/>
<dbReference type="STRING" id="984487.A0A1E4SJU5"/>
<dbReference type="GO" id="GO:0003735">
    <property type="term" value="F:structural constituent of ribosome"/>
    <property type="evidence" value="ECO:0007669"/>
    <property type="project" value="InterPro"/>
</dbReference>
<evidence type="ECO:0000313" key="5">
    <source>
        <dbReference type="Proteomes" id="UP000094285"/>
    </source>
</evidence>
<evidence type="ECO:0000313" key="4">
    <source>
        <dbReference type="EMBL" id="ODV79785.1"/>
    </source>
</evidence>
<dbReference type="InterPro" id="IPR026569">
    <property type="entry name" value="Ribosomal_bL28"/>
</dbReference>
<gene>
    <name evidence="4" type="ORF">CANTADRAFT_89414</name>
</gene>
<sequence length="270" mass="31013">MLPTTVFGGVASMLSATRASPMTIIRGFSLYANLWQETPRRKQDKFYKILKYVKPVDTTEYKAGQEITKGLSIPSKQKQYPDYAYETMFFKRQNRGLYGGLQRKRSKTSSESGNKNLRVHLPNIQKAKLWSETLNRAIQTKVLTKVLKTITKEGGLDNYLTKDKPARVKTIGLKGWRLRYEVLKKREFNELPKVEDASGNTRQVYYIHSDGKQITVGKNKLLKELYPLVVRDSYTPVSASEFRRNHSYLTSGELVDKLASYNYDFSAITV</sequence>
<dbReference type="OrthoDB" id="361870at2759"/>
<evidence type="ECO:0000256" key="3">
    <source>
        <dbReference type="ARBA" id="ARBA00023274"/>
    </source>
</evidence>
<dbReference type="GO" id="GO:0005762">
    <property type="term" value="C:mitochondrial large ribosomal subunit"/>
    <property type="evidence" value="ECO:0007669"/>
    <property type="project" value="TreeGrafter"/>
</dbReference>
<dbReference type="InterPro" id="IPR034704">
    <property type="entry name" value="Ribosomal_bL28/bL31-like_sf"/>
</dbReference>
<reference evidence="5" key="1">
    <citation type="submission" date="2016-05" db="EMBL/GenBank/DDBJ databases">
        <title>Comparative genomics of biotechnologically important yeasts.</title>
        <authorList>
            <consortium name="DOE Joint Genome Institute"/>
            <person name="Riley R."/>
            <person name="Haridas S."/>
            <person name="Wolfe K.H."/>
            <person name="Lopes M.R."/>
            <person name="Hittinger C.T."/>
            <person name="Goker M."/>
            <person name="Salamov A."/>
            <person name="Wisecaver J."/>
            <person name="Long T.M."/>
            <person name="Aerts A.L."/>
            <person name="Barry K."/>
            <person name="Choi C."/>
            <person name="Clum A."/>
            <person name="Coughlan A.Y."/>
            <person name="Deshpande S."/>
            <person name="Douglass A.P."/>
            <person name="Hanson S.J."/>
            <person name="Klenk H.-P."/>
            <person name="Labutti K."/>
            <person name="Lapidus A."/>
            <person name="Lindquist E."/>
            <person name="Lipzen A."/>
            <person name="Meier-Kolthoff J.P."/>
            <person name="Ohm R.A."/>
            <person name="Otillar R.P."/>
            <person name="Pangilinan J."/>
            <person name="Peng Y."/>
            <person name="Rokas A."/>
            <person name="Rosa C.A."/>
            <person name="Scheuner C."/>
            <person name="Sibirny A.A."/>
            <person name="Slot J.C."/>
            <person name="Stielow J.B."/>
            <person name="Sun H."/>
            <person name="Kurtzman C.P."/>
            <person name="Blackwell M."/>
            <person name="Grigoriev I.V."/>
            <person name="Jeffries T.W."/>
        </authorList>
    </citation>
    <scope>NUCLEOTIDE SEQUENCE [LARGE SCALE GENOMIC DNA]</scope>
    <source>
        <strain evidence="5">NRRL Y-17324</strain>
    </source>
</reference>
<organism evidence="4 5">
    <name type="scientific">Suhomyces tanzawaensis NRRL Y-17324</name>
    <dbReference type="NCBI Taxonomy" id="984487"/>
    <lineage>
        <taxon>Eukaryota</taxon>
        <taxon>Fungi</taxon>
        <taxon>Dikarya</taxon>
        <taxon>Ascomycota</taxon>
        <taxon>Saccharomycotina</taxon>
        <taxon>Pichiomycetes</taxon>
        <taxon>Debaryomycetaceae</taxon>
        <taxon>Suhomyces</taxon>
    </lineage>
</organism>
<dbReference type="Proteomes" id="UP000094285">
    <property type="component" value="Unassembled WGS sequence"/>
</dbReference>
<keyword evidence="2" id="KW-0689">Ribosomal protein</keyword>
<keyword evidence="5" id="KW-1185">Reference proteome</keyword>
<keyword evidence="3" id="KW-0687">Ribonucleoprotein</keyword>
<dbReference type="EMBL" id="KV453911">
    <property type="protein sequence ID" value="ODV79785.1"/>
    <property type="molecule type" value="Genomic_DNA"/>
</dbReference>
<dbReference type="PANTHER" id="PTHR13528">
    <property type="entry name" value="39S RIBOSOMAL PROTEIN L28, MITOCHONDRIAL"/>
    <property type="match status" value="1"/>
</dbReference>
<dbReference type="Pfam" id="PF00830">
    <property type="entry name" value="Ribosomal_L28"/>
    <property type="match status" value="1"/>
</dbReference>
<dbReference type="RefSeq" id="XP_020064907.1">
    <property type="nucleotide sequence ID" value="XM_020211561.1"/>
</dbReference>
<evidence type="ECO:0000256" key="1">
    <source>
        <dbReference type="ARBA" id="ARBA00008760"/>
    </source>
</evidence>
<evidence type="ECO:0000256" key="2">
    <source>
        <dbReference type="ARBA" id="ARBA00022980"/>
    </source>
</evidence>
<name>A0A1E4SJU5_9ASCO</name>
<dbReference type="AlphaFoldDB" id="A0A1E4SJU5"/>
<dbReference type="SUPFAM" id="SSF143800">
    <property type="entry name" value="L28p-like"/>
    <property type="match status" value="1"/>
</dbReference>
<dbReference type="InterPro" id="IPR037147">
    <property type="entry name" value="Ribosomal_bL28_sf"/>
</dbReference>
<protein>
    <submittedName>
        <fullName evidence="4">Uncharacterized protein</fullName>
    </submittedName>
</protein>
<dbReference type="PANTHER" id="PTHR13528:SF2">
    <property type="entry name" value="LARGE RIBOSOMAL SUBUNIT PROTEIN BL28M"/>
    <property type="match status" value="1"/>
</dbReference>
<proteinExistence type="inferred from homology"/>
<dbReference type="Gene3D" id="2.30.170.40">
    <property type="entry name" value="Ribosomal protein L28/L24"/>
    <property type="match status" value="1"/>
</dbReference>
<accession>A0A1E4SJU5</accession>